<gene>
    <name evidence="1" type="ORF">FHU36_000857</name>
</gene>
<sequence>MNETLGALLFYVDAVDGDSYVSVAWRDREDDPTAALALLNHPGHIETYDVGLDDAAAAAAWRDARAYFAARDHALGAASFSTWGSGAPDWDSGFGFTSGRNTAMLLDSWQIRANTANSPALAKLRDYLQAWEDADRRAAPLVVSGSVCTGIATQPLRAATDRLGEGGL</sequence>
<accession>A0A7X0BXD9</accession>
<proteinExistence type="predicted"/>
<dbReference type="RefSeq" id="WP_185082478.1">
    <property type="nucleotide sequence ID" value="NZ_JACHJB010000001.1"/>
</dbReference>
<dbReference type="AlphaFoldDB" id="A0A7X0BXD9"/>
<evidence type="ECO:0000313" key="2">
    <source>
        <dbReference type="Proteomes" id="UP000583800"/>
    </source>
</evidence>
<reference evidence="1 2" key="1">
    <citation type="submission" date="2020-08" db="EMBL/GenBank/DDBJ databases">
        <title>Sequencing the genomes of 1000 actinobacteria strains.</title>
        <authorList>
            <person name="Klenk H.-P."/>
        </authorList>
    </citation>
    <scope>NUCLEOTIDE SEQUENCE [LARGE SCALE GENOMIC DNA]</scope>
    <source>
        <strain evidence="1 2">DSM 45913</strain>
    </source>
</reference>
<keyword evidence="2" id="KW-1185">Reference proteome</keyword>
<comment type="caution">
    <text evidence="1">The sequence shown here is derived from an EMBL/GenBank/DDBJ whole genome shotgun (WGS) entry which is preliminary data.</text>
</comment>
<protein>
    <submittedName>
        <fullName evidence="1">Uncharacterized protein</fullName>
    </submittedName>
</protein>
<organism evidence="1 2">
    <name type="scientific">Nonomuraea muscovyensis</name>
    <dbReference type="NCBI Taxonomy" id="1124761"/>
    <lineage>
        <taxon>Bacteria</taxon>
        <taxon>Bacillati</taxon>
        <taxon>Actinomycetota</taxon>
        <taxon>Actinomycetes</taxon>
        <taxon>Streptosporangiales</taxon>
        <taxon>Streptosporangiaceae</taxon>
        <taxon>Nonomuraea</taxon>
    </lineage>
</organism>
<name>A0A7X0BXD9_9ACTN</name>
<dbReference type="Proteomes" id="UP000583800">
    <property type="component" value="Unassembled WGS sequence"/>
</dbReference>
<evidence type="ECO:0000313" key="1">
    <source>
        <dbReference type="EMBL" id="MBB6344348.1"/>
    </source>
</evidence>
<dbReference type="EMBL" id="JACHJB010000001">
    <property type="protein sequence ID" value="MBB6344348.1"/>
    <property type="molecule type" value="Genomic_DNA"/>
</dbReference>